<dbReference type="InterPro" id="IPR011009">
    <property type="entry name" value="Kinase-like_dom_sf"/>
</dbReference>
<evidence type="ECO:0000256" key="6">
    <source>
        <dbReference type="PROSITE-ProRule" id="PRU01015"/>
    </source>
</evidence>
<dbReference type="SMART" id="SM00220">
    <property type="entry name" value="S_TKc"/>
    <property type="match status" value="1"/>
</dbReference>
<dbReference type="Proteomes" id="UP000663866">
    <property type="component" value="Unassembled WGS sequence"/>
</dbReference>
<dbReference type="Gene3D" id="2.70.160.11">
    <property type="entry name" value="Hnrnp arginine n-methyltransferase1"/>
    <property type="match status" value="1"/>
</dbReference>
<dbReference type="GO" id="GO:0042054">
    <property type="term" value="F:histone methyltransferase activity"/>
    <property type="evidence" value="ECO:0007669"/>
    <property type="project" value="TreeGrafter"/>
</dbReference>
<dbReference type="GO" id="GO:0005524">
    <property type="term" value="F:ATP binding"/>
    <property type="evidence" value="ECO:0007669"/>
    <property type="project" value="InterPro"/>
</dbReference>
<dbReference type="InterPro" id="IPR055135">
    <property type="entry name" value="PRMT_dom"/>
</dbReference>
<keyword evidence="4 6" id="KW-0949">S-adenosyl-L-methionine</keyword>
<sequence>MDSRQLSDISINKQSFESYDNFQIHELVLRDRPRVTAYYDAIMNNKHLFENKVVLDVGCGSAILSMFAAKAGAKLVYAVDACPKICKLAVELIKCNHLQETIQVINKPIEDIDKFDENINIIISEWMGYVCFYLFHESMLESVIYARDHFLNLPTRNDDITPDQNESIVIFPSHAYLYCAPFVDQHIRIEANTMWKDYFDLNMSPILPYLKNSNLRECYIETVEPFQIVHDAQLIQSIDLRTVRMDDVQTMRSVCEFDMDNSCIISGFCFWFDCYFSSNNNSSILRSTRLTTSPYSLKTHWKQTLIFLPEDIYPLKGDTVPVNIKLKKSLDNRRQYNLSVVIKKIKVGLLNSNAIEDENSNNESNVRRRQRRRSSTISSDKRTVNVNKLFYVQSDSTSSNSDDDINSNEHPIPCSCTMNKNTQKNSQNKPSKSSRKSSSNSRRSTKSTDILTQLPHRSETHSQKSSIDLGHDLLTEIIEDLTSDIDDTRPPSTSSILSKNSKTKNNEAISASSKKLSLSINALRNPTCVPGKKSFRSSKKGAKSSQQQEKSNSPSCFNSFDETYDLNVTRKSIGEQRRDRLTKHMKEFYQDFFEFDKNSDINSTHDNLNNNDKRKQYSTALWYELKTYFNGANSLDENGIKNEQYSIDRQRKKFLDEFYTFFSPFGFEQSCHNDISTIQRRHMCEHHLNHCHNVEKCMQSLFLKWDYILSLFPSYAALEQYDKRFNPRTKEGRIFYEKLYIFQAWFNLHSEINHLINILGRIMSCIKSHAWPNSTCSSTGKSNDNLSRPTTPSSTSSHDQTDPIVGSPPNPSFFLTTPEIKIRRQNTFTSMSSVDSIHQSPLSSSSSLMDFYYRYIDDQVTHARIELIASIFRSKHGPLLQRLRYTYRKEHRSSFSTFDDLFKNSPFFPKKFIPNDYLSDAKPDKLIDEFFLLNKQLREQKNPKLANKPIKKTTGIYSDKVNNILNRFDQNPTLTSSTFPPAPAPTLVLKLLCYDRSILKRQPYYLDYLDPTLYPHLPGSTLFPDPCLFLDHSSLDSYSQLPTEENILIAKILSICHRLYDKHVWVDSGRFSDMCDIFHLPSLYPHYVFLVQIPLDLMIAWQKHHHDKRMEQTSSTGALLLLIDECSILIHSSTLVRQYVKLMITDTFEKAELKLIENDLIQFDKNITDTIYEILNYIESYVELALNSSLFHNCIILLKDQWKSLKKYSTMMNIEETLGEKFLNIYAKIIAQFHEHIDIFHSSVLSSPETIKIEHIKKKIHRKYQKKLTMTILREAKAIYDDCALTINIYLQKPVCKRFLLILKTAGFERIKFVSENYHNNGTSQTDKHGTHVSKCLLFAPAKYFKDKSTKMQIVRILSSSFRINTSNNLSTELNDDLSTTQQQLQSPTLSQLPSIPASEISPPLVYILCVPVSIELESEWRGVTHLIPENKNLTSILPLHSNWKTTTIFLLTQQTNNLENFQESFKECLSKINVQQSDLYNFDSRPGQLLQRRSCFEKVDNAMRNLAHSILNLSNCIASNVETFEKIIEKLNTRDYIHTEERAFAFGMDVLRETSFYATQCEYNTLTIQSENQLSFANIWLNFARKKNSTRTSKYPITIPMWLLPGMYFLRHACSLHFTNHVDNDLFSEFYYNMVKTIKYLNNSNNYTPNQDNRFSKTFQYSSVTKRGYDNRKKKKLQLNRIEQIDHLEKRIDKRRLDEGLIGKIIPVCKSSTLSKKTEDDLAYLKIRNFHKLNLLSRGQYATTYKCTVNRSDKQEILCYKQYKIQHNNAQAIAKVLEQLIPLMHIDHENLIKYHGIALEHDHILFFMEYCSHGTIAQLLLGTSSLTTSHTDMHRPSTSHIDMHRLSISHADTRRTSSVLSSTIDTSFIDKDIVQASAEFSFFKEPLVQRYLRQLLSALSRLHEKEIIHRDIRNVNIFLTDSTKQSIKLGDINFVYDFKFMKKQPLLLDMEAMISKRESIVFYAPETITQNETTIKSDIWSLGCTLIHMLTGRIPWSNPTTASSVYYFRVLNWIADGVRPPIPTDLKLSNHCINFLEQCFQHDPTRRPSSQELLEHPFVKL</sequence>
<evidence type="ECO:0000313" key="9">
    <source>
        <dbReference type="EMBL" id="CAF3739534.1"/>
    </source>
</evidence>
<evidence type="ECO:0000256" key="3">
    <source>
        <dbReference type="ARBA" id="ARBA00022679"/>
    </source>
</evidence>
<dbReference type="SMART" id="SM00219">
    <property type="entry name" value="TyrKc"/>
    <property type="match status" value="1"/>
</dbReference>
<evidence type="ECO:0000256" key="7">
    <source>
        <dbReference type="SAM" id="MobiDB-lite"/>
    </source>
</evidence>
<accession>A0A818XF26</accession>
<dbReference type="InterPro" id="IPR008266">
    <property type="entry name" value="Tyr_kinase_AS"/>
</dbReference>
<dbReference type="SUPFAM" id="SSF53335">
    <property type="entry name" value="S-adenosyl-L-methionine-dependent methyltransferases"/>
    <property type="match status" value="1"/>
</dbReference>
<dbReference type="InterPro" id="IPR025799">
    <property type="entry name" value="Arg_MeTrfase"/>
</dbReference>
<keyword evidence="10" id="KW-1185">Reference proteome</keyword>
<dbReference type="Pfam" id="PF00069">
    <property type="entry name" value="Pkinase"/>
    <property type="match status" value="2"/>
</dbReference>
<dbReference type="PROSITE" id="PS50011">
    <property type="entry name" value="PROTEIN_KINASE_DOM"/>
    <property type="match status" value="1"/>
</dbReference>
<dbReference type="PROSITE" id="PS51678">
    <property type="entry name" value="SAM_MT_PRMT"/>
    <property type="match status" value="1"/>
</dbReference>
<evidence type="ECO:0000256" key="4">
    <source>
        <dbReference type="ARBA" id="ARBA00022691"/>
    </source>
</evidence>
<dbReference type="InterPro" id="IPR000719">
    <property type="entry name" value="Prot_kinase_dom"/>
</dbReference>
<dbReference type="FunFam" id="3.40.50.150:FF:000003">
    <property type="entry name" value="Blast:Protein arginine N-methyltransferase 1"/>
    <property type="match status" value="1"/>
</dbReference>
<evidence type="ECO:0000256" key="5">
    <source>
        <dbReference type="ARBA" id="ARBA00049303"/>
    </source>
</evidence>
<keyword evidence="2 6" id="KW-0489">Methyltransferase</keyword>
<dbReference type="EMBL" id="CAJOBG010000026">
    <property type="protein sequence ID" value="CAF3739534.1"/>
    <property type="molecule type" value="Genomic_DNA"/>
</dbReference>
<dbReference type="InterPro" id="IPR029063">
    <property type="entry name" value="SAM-dependent_MTases_sf"/>
</dbReference>
<dbReference type="Gene3D" id="1.10.510.10">
    <property type="entry name" value="Transferase(Phosphotransferase) domain 1"/>
    <property type="match status" value="2"/>
</dbReference>
<dbReference type="PANTHER" id="PTHR11006">
    <property type="entry name" value="PROTEIN ARGININE N-METHYLTRANSFERASE"/>
    <property type="match status" value="1"/>
</dbReference>
<dbReference type="GO" id="GO:0004713">
    <property type="term" value="F:protein tyrosine kinase activity"/>
    <property type="evidence" value="ECO:0007669"/>
    <property type="project" value="InterPro"/>
</dbReference>
<dbReference type="SUPFAM" id="SSF56112">
    <property type="entry name" value="Protein kinase-like (PK-like)"/>
    <property type="match status" value="1"/>
</dbReference>
<protein>
    <recommendedName>
        <fullName evidence="1">type I protein arginine methyltransferase</fullName>
        <ecNumber evidence="1">2.1.1.319</ecNumber>
    </recommendedName>
</protein>
<evidence type="ECO:0000259" key="8">
    <source>
        <dbReference type="PROSITE" id="PS50011"/>
    </source>
</evidence>
<evidence type="ECO:0000256" key="2">
    <source>
        <dbReference type="ARBA" id="ARBA00022603"/>
    </source>
</evidence>
<feature type="region of interest" description="Disordered" evidence="7">
    <location>
        <begin position="356"/>
        <end position="380"/>
    </location>
</feature>
<feature type="compositionally biased region" description="Low complexity" evidence="7">
    <location>
        <begin position="419"/>
        <end position="442"/>
    </location>
</feature>
<dbReference type="Gene3D" id="3.40.50.150">
    <property type="entry name" value="Vaccinia Virus protein VP39"/>
    <property type="match status" value="1"/>
</dbReference>
<dbReference type="Pfam" id="PF06325">
    <property type="entry name" value="PrmA"/>
    <property type="match status" value="1"/>
</dbReference>
<evidence type="ECO:0000313" key="10">
    <source>
        <dbReference type="Proteomes" id="UP000663866"/>
    </source>
</evidence>
<feature type="domain" description="Protein kinase" evidence="8">
    <location>
        <begin position="1731"/>
        <end position="2060"/>
    </location>
</feature>
<feature type="region of interest" description="Disordered" evidence="7">
    <location>
        <begin position="527"/>
        <end position="556"/>
    </location>
</feature>
<organism evidence="9 10">
    <name type="scientific">Rotaria magnacalcarata</name>
    <dbReference type="NCBI Taxonomy" id="392030"/>
    <lineage>
        <taxon>Eukaryota</taxon>
        <taxon>Metazoa</taxon>
        <taxon>Spiralia</taxon>
        <taxon>Gnathifera</taxon>
        <taxon>Rotifera</taxon>
        <taxon>Eurotatoria</taxon>
        <taxon>Bdelloidea</taxon>
        <taxon>Philodinida</taxon>
        <taxon>Philodinidae</taxon>
        <taxon>Rotaria</taxon>
    </lineage>
</organism>
<comment type="catalytic activity">
    <reaction evidence="5">
        <text>L-arginyl-[protein] + S-adenosyl-L-methionine = N(omega)-methyl-L-arginyl-[protein] + S-adenosyl-L-homocysteine + H(+)</text>
        <dbReference type="Rhea" id="RHEA:48100"/>
        <dbReference type="Rhea" id="RHEA-COMP:10532"/>
        <dbReference type="Rhea" id="RHEA-COMP:11990"/>
        <dbReference type="ChEBI" id="CHEBI:15378"/>
        <dbReference type="ChEBI" id="CHEBI:29965"/>
        <dbReference type="ChEBI" id="CHEBI:57856"/>
        <dbReference type="ChEBI" id="CHEBI:59789"/>
        <dbReference type="ChEBI" id="CHEBI:65280"/>
    </reaction>
    <physiologicalReaction direction="left-to-right" evidence="5">
        <dbReference type="Rhea" id="RHEA:48101"/>
    </physiologicalReaction>
</comment>
<evidence type="ECO:0000256" key="1">
    <source>
        <dbReference type="ARBA" id="ARBA00011925"/>
    </source>
</evidence>
<dbReference type="PROSITE" id="PS00109">
    <property type="entry name" value="PROTEIN_KINASE_TYR"/>
    <property type="match status" value="1"/>
</dbReference>
<dbReference type="GO" id="GO:0035242">
    <property type="term" value="F:protein-arginine omega-N asymmetric methyltransferase activity"/>
    <property type="evidence" value="ECO:0007669"/>
    <property type="project" value="UniProtKB-EC"/>
</dbReference>
<feature type="region of interest" description="Disordered" evidence="7">
    <location>
        <begin position="484"/>
        <end position="513"/>
    </location>
</feature>
<dbReference type="Pfam" id="PF22528">
    <property type="entry name" value="PRMT_C"/>
    <property type="match status" value="1"/>
</dbReference>
<name>A0A818XF26_9BILA</name>
<feature type="compositionally biased region" description="Polar residues" evidence="7">
    <location>
        <begin position="776"/>
        <end position="786"/>
    </location>
</feature>
<proteinExistence type="predicted"/>
<feature type="region of interest" description="Disordered" evidence="7">
    <location>
        <begin position="395"/>
        <end position="467"/>
    </location>
</feature>
<dbReference type="PANTHER" id="PTHR11006:SF53">
    <property type="entry name" value="PROTEIN ARGININE N-METHYLTRANSFERASE 3"/>
    <property type="match status" value="1"/>
</dbReference>
<dbReference type="CDD" id="cd02440">
    <property type="entry name" value="AdoMet_MTases"/>
    <property type="match status" value="1"/>
</dbReference>
<dbReference type="InterPro" id="IPR020635">
    <property type="entry name" value="Tyr_kinase_cat_dom"/>
</dbReference>
<dbReference type="GO" id="GO:0005634">
    <property type="term" value="C:nucleus"/>
    <property type="evidence" value="ECO:0007669"/>
    <property type="project" value="TreeGrafter"/>
</dbReference>
<gene>
    <name evidence="9" type="ORF">OVN521_LOCUS475</name>
</gene>
<dbReference type="GO" id="GO:0032259">
    <property type="term" value="P:methylation"/>
    <property type="evidence" value="ECO:0007669"/>
    <property type="project" value="UniProtKB-KW"/>
</dbReference>
<comment type="caution">
    <text evidence="9">The sequence shown here is derived from an EMBL/GenBank/DDBJ whole genome shotgun (WGS) entry which is preliminary data.</text>
</comment>
<dbReference type="EC" id="2.1.1.319" evidence="1"/>
<feature type="compositionally biased region" description="Basic residues" evidence="7">
    <location>
        <begin position="533"/>
        <end position="542"/>
    </location>
</feature>
<feature type="region of interest" description="Disordered" evidence="7">
    <location>
        <begin position="776"/>
        <end position="812"/>
    </location>
</feature>
<keyword evidence="3 6" id="KW-0808">Transferase</keyword>
<feature type="compositionally biased region" description="Polar residues" evidence="7">
    <location>
        <begin position="490"/>
        <end position="500"/>
    </location>
</feature>
<feature type="compositionally biased region" description="Low complexity" evidence="7">
    <location>
        <begin position="787"/>
        <end position="797"/>
    </location>
</feature>
<reference evidence="9" key="1">
    <citation type="submission" date="2021-02" db="EMBL/GenBank/DDBJ databases">
        <authorList>
            <person name="Nowell W R."/>
        </authorList>
    </citation>
    <scope>NUCLEOTIDE SEQUENCE</scope>
</reference>